<dbReference type="OrthoDB" id="275582at2759"/>
<evidence type="ECO:0000256" key="3">
    <source>
        <dbReference type="ARBA" id="ARBA00023274"/>
    </source>
</evidence>
<dbReference type="Pfam" id="PF00276">
    <property type="entry name" value="Ribosomal_L23"/>
    <property type="match status" value="1"/>
</dbReference>
<evidence type="ECO:0000256" key="2">
    <source>
        <dbReference type="ARBA" id="ARBA00022980"/>
    </source>
</evidence>
<dbReference type="VEuPathDB" id="FungiDB:AB675_1688"/>
<dbReference type="InterPro" id="IPR013025">
    <property type="entry name" value="Ribosomal_uL23-like"/>
</dbReference>
<reference evidence="6 7" key="1">
    <citation type="submission" date="2015-06" db="EMBL/GenBank/DDBJ databases">
        <title>Draft genome of the ant-associated black yeast Phialophora attae CBS 131958.</title>
        <authorList>
            <person name="Moreno L.F."/>
            <person name="Stielow B.J."/>
            <person name="de Hoog S."/>
            <person name="Vicente V.A."/>
            <person name="Weiss V.A."/>
            <person name="de Vries M."/>
            <person name="Cruz L.M."/>
            <person name="Souza E.M."/>
        </authorList>
    </citation>
    <scope>NUCLEOTIDE SEQUENCE [LARGE SCALE GENOMIC DNA]</scope>
    <source>
        <strain evidence="6 7">CBS 131958</strain>
    </source>
</reference>
<dbReference type="InterPro" id="IPR012678">
    <property type="entry name" value="Ribosomal_uL23/eL15/eS24_sf"/>
</dbReference>
<comment type="caution">
    <text evidence="6">The sequence shown here is derived from an EMBL/GenBank/DDBJ whole genome shotgun (WGS) entry which is preliminary data.</text>
</comment>
<dbReference type="PANTHER" id="PTHR12059">
    <property type="entry name" value="RIBOSOMAL PROTEIN L23-RELATED"/>
    <property type="match status" value="1"/>
</dbReference>
<dbReference type="Gene3D" id="3.30.70.330">
    <property type="match status" value="1"/>
</dbReference>
<dbReference type="SUPFAM" id="SSF54189">
    <property type="entry name" value="Ribosomal proteins S24e, L23 and L15e"/>
    <property type="match status" value="1"/>
</dbReference>
<accession>A0A0N1H537</accession>
<dbReference type="GeneID" id="28733474"/>
<keyword evidence="7" id="KW-1185">Reference proteome</keyword>
<feature type="region of interest" description="Disordered" evidence="5">
    <location>
        <begin position="327"/>
        <end position="367"/>
    </location>
</feature>
<keyword evidence="3" id="KW-0687">Ribonucleoprotein</keyword>
<dbReference type="PANTHER" id="PTHR12059:SF5">
    <property type="entry name" value="LARGE RIBOSOMAL SUBUNIT PROTEIN UL23M"/>
    <property type="match status" value="1"/>
</dbReference>
<gene>
    <name evidence="6" type="ORF">AB675_1688</name>
</gene>
<protein>
    <recommendedName>
        <fullName evidence="4">Large ribosomal subunit protein uL23m</fullName>
    </recommendedName>
</protein>
<evidence type="ECO:0000256" key="1">
    <source>
        <dbReference type="ARBA" id="ARBA00006700"/>
    </source>
</evidence>
<evidence type="ECO:0000313" key="7">
    <source>
        <dbReference type="Proteomes" id="UP000038010"/>
    </source>
</evidence>
<proteinExistence type="inferred from homology"/>
<dbReference type="EMBL" id="LFJN01000034">
    <property type="protein sequence ID" value="KPI36004.1"/>
    <property type="molecule type" value="Genomic_DNA"/>
</dbReference>
<organism evidence="6 7">
    <name type="scientific">Cyphellophora attinorum</name>
    <dbReference type="NCBI Taxonomy" id="1664694"/>
    <lineage>
        <taxon>Eukaryota</taxon>
        <taxon>Fungi</taxon>
        <taxon>Dikarya</taxon>
        <taxon>Ascomycota</taxon>
        <taxon>Pezizomycotina</taxon>
        <taxon>Eurotiomycetes</taxon>
        <taxon>Chaetothyriomycetidae</taxon>
        <taxon>Chaetothyriales</taxon>
        <taxon>Cyphellophoraceae</taxon>
        <taxon>Cyphellophora</taxon>
    </lineage>
</organism>
<feature type="compositionally biased region" description="Polar residues" evidence="5">
    <location>
        <begin position="358"/>
        <end position="367"/>
    </location>
</feature>
<evidence type="ECO:0000256" key="4">
    <source>
        <dbReference type="ARBA" id="ARBA00039977"/>
    </source>
</evidence>
<feature type="compositionally biased region" description="Acidic residues" evidence="5">
    <location>
        <begin position="96"/>
        <end position="106"/>
    </location>
</feature>
<dbReference type="GO" id="GO:0032543">
    <property type="term" value="P:mitochondrial translation"/>
    <property type="evidence" value="ECO:0007669"/>
    <property type="project" value="TreeGrafter"/>
</dbReference>
<dbReference type="STRING" id="1664694.A0A0N1H537"/>
<dbReference type="Proteomes" id="UP000038010">
    <property type="component" value="Unassembled WGS sequence"/>
</dbReference>
<feature type="region of interest" description="Disordered" evidence="5">
    <location>
        <begin position="90"/>
        <end position="110"/>
    </location>
</feature>
<dbReference type="GO" id="GO:0005762">
    <property type="term" value="C:mitochondrial large ribosomal subunit"/>
    <property type="evidence" value="ECO:0007669"/>
    <property type="project" value="TreeGrafter"/>
</dbReference>
<sequence>MPRWHRTAAVNYKRIPAILGTTRRDVLPDFIQKNTPKLYNAKRRIKYSHGLTGEQYKQWLLSPADIDPFEHISDDVADYIRNNGLEGQLRRHAPQDEQEQTDEFDDEASRLQPRSETLAKLLRNPPQFFSRPYNVPETQRTQVHFPNFEVAMIRRPKHPPNYATFQVPLWFNKMDMKDYLKSLYDVDVVDVRSFVYQLSKRKQEKDLKRIRKRKLYRPMPLKRMTVQLVDAFEWPKEPEDFSELLAHHESLHDVSTQNSKKLPRNIMDVANTELRHKLSQQARDVVLGKQKWKPTWTQLDSDKKVMQGIADVVPRIPVIKEPKGRRRAARELVPLPDRTKLGGGGKGVDLASLPPAESPSQGKNLNA</sequence>
<evidence type="ECO:0000313" key="6">
    <source>
        <dbReference type="EMBL" id="KPI36004.1"/>
    </source>
</evidence>
<dbReference type="RefSeq" id="XP_017995967.1">
    <property type="nucleotide sequence ID" value="XM_018141594.1"/>
</dbReference>
<comment type="similarity">
    <text evidence="1">Belongs to the universal ribosomal protein uL23 family.</text>
</comment>
<dbReference type="GO" id="GO:0003735">
    <property type="term" value="F:structural constituent of ribosome"/>
    <property type="evidence" value="ECO:0007669"/>
    <property type="project" value="InterPro"/>
</dbReference>
<dbReference type="InterPro" id="IPR012677">
    <property type="entry name" value="Nucleotide-bd_a/b_plait_sf"/>
</dbReference>
<name>A0A0N1H537_9EURO</name>
<dbReference type="AlphaFoldDB" id="A0A0N1H537"/>
<keyword evidence="2 6" id="KW-0689">Ribosomal protein</keyword>
<evidence type="ECO:0000256" key="5">
    <source>
        <dbReference type="SAM" id="MobiDB-lite"/>
    </source>
</evidence>